<reference evidence="2" key="2">
    <citation type="submission" date="2021-03" db="UniProtKB">
        <authorList>
            <consortium name="EnsemblPlants"/>
        </authorList>
    </citation>
    <scope>IDENTIFICATION</scope>
</reference>
<dbReference type="EMBL" id="UZAU01000706">
    <property type="status" value="NOT_ANNOTATED_CDS"/>
    <property type="molecule type" value="Genomic_DNA"/>
</dbReference>
<proteinExistence type="predicted"/>
<keyword evidence="1" id="KW-0812">Transmembrane</keyword>
<feature type="transmembrane region" description="Helical" evidence="1">
    <location>
        <begin position="54"/>
        <end position="71"/>
    </location>
</feature>
<name>A0A803R8A1_CANSA</name>
<keyword evidence="1" id="KW-0472">Membrane</keyword>
<reference evidence="2" key="1">
    <citation type="submission" date="2018-11" db="EMBL/GenBank/DDBJ databases">
        <authorList>
            <person name="Grassa J C."/>
        </authorList>
    </citation>
    <scope>NUCLEOTIDE SEQUENCE [LARGE SCALE GENOMIC DNA]</scope>
</reference>
<evidence type="ECO:0000256" key="1">
    <source>
        <dbReference type="SAM" id="Phobius"/>
    </source>
</evidence>
<sequence length="79" mass="9382">MEMVSSAPYWLFLLHNMKLCIIIKCVYLVFLQCRVGPILFGGEHRQGNGNKSDSWWVFGLIIYLQYCLLCWNKKIHTYH</sequence>
<protein>
    <submittedName>
        <fullName evidence="2">Uncharacterized protein</fullName>
    </submittedName>
</protein>
<dbReference type="EnsemblPlants" id="novel_model_6281_5bd9a17a">
    <property type="protein sequence ID" value="cds.novel_model_6281_5bd9a17a"/>
    <property type="gene ID" value="novel_gene_3271_5bd9a17a"/>
</dbReference>
<keyword evidence="3" id="KW-1185">Reference proteome</keyword>
<dbReference type="AlphaFoldDB" id="A0A803R8A1"/>
<evidence type="ECO:0000313" key="2">
    <source>
        <dbReference type="EnsemblPlants" id="cds.novel_model_6281_5bd9a17a"/>
    </source>
</evidence>
<keyword evidence="1" id="KW-1133">Transmembrane helix</keyword>
<dbReference type="Proteomes" id="UP000596661">
    <property type="component" value="Chromosome 8"/>
</dbReference>
<organism evidence="2 3">
    <name type="scientific">Cannabis sativa</name>
    <name type="common">Hemp</name>
    <name type="synonym">Marijuana</name>
    <dbReference type="NCBI Taxonomy" id="3483"/>
    <lineage>
        <taxon>Eukaryota</taxon>
        <taxon>Viridiplantae</taxon>
        <taxon>Streptophyta</taxon>
        <taxon>Embryophyta</taxon>
        <taxon>Tracheophyta</taxon>
        <taxon>Spermatophyta</taxon>
        <taxon>Magnoliopsida</taxon>
        <taxon>eudicotyledons</taxon>
        <taxon>Gunneridae</taxon>
        <taxon>Pentapetalae</taxon>
        <taxon>rosids</taxon>
        <taxon>fabids</taxon>
        <taxon>Rosales</taxon>
        <taxon>Cannabaceae</taxon>
        <taxon>Cannabis</taxon>
    </lineage>
</organism>
<dbReference type="Gramene" id="novel_model_6281_5bd9a17a">
    <property type="protein sequence ID" value="cds.novel_model_6281_5bd9a17a"/>
    <property type="gene ID" value="novel_gene_3271_5bd9a17a"/>
</dbReference>
<accession>A0A803R8A1</accession>
<evidence type="ECO:0000313" key="3">
    <source>
        <dbReference type="Proteomes" id="UP000596661"/>
    </source>
</evidence>